<dbReference type="STRING" id="61853.ENSNLEP00000041297"/>
<dbReference type="InterPro" id="IPR038187">
    <property type="entry name" value="NAC_A/B_dom_sf"/>
</dbReference>
<accession>A0A2I3HCS0</accession>
<feature type="region of interest" description="Disordered" evidence="2">
    <location>
        <begin position="103"/>
        <end position="133"/>
    </location>
</feature>
<proteinExistence type="inferred from homology"/>
<dbReference type="Proteomes" id="UP000001073">
    <property type="component" value="Chromosome X"/>
</dbReference>
<organism evidence="4 5">
    <name type="scientific">Nomascus leucogenys</name>
    <name type="common">Northern white-cheeked gibbon</name>
    <name type="synonym">Hylobates leucogenys</name>
    <dbReference type="NCBI Taxonomy" id="61853"/>
    <lineage>
        <taxon>Eukaryota</taxon>
        <taxon>Metazoa</taxon>
        <taxon>Chordata</taxon>
        <taxon>Craniata</taxon>
        <taxon>Vertebrata</taxon>
        <taxon>Euteleostomi</taxon>
        <taxon>Mammalia</taxon>
        <taxon>Eutheria</taxon>
        <taxon>Euarchontoglires</taxon>
        <taxon>Primates</taxon>
        <taxon>Haplorrhini</taxon>
        <taxon>Catarrhini</taxon>
        <taxon>Hylobatidae</taxon>
        <taxon>Nomascus</taxon>
    </lineage>
</organism>
<dbReference type="FunFam" id="2.20.70.30:FF:000001">
    <property type="entry name" value="Transcription factor BTF3 homolog"/>
    <property type="match status" value="1"/>
</dbReference>
<keyword evidence="5" id="KW-1185">Reference proteome</keyword>
<dbReference type="OMA" id="TIMGQEN"/>
<feature type="domain" description="NAC-A/B" evidence="3">
    <location>
        <begin position="27"/>
        <end position="73"/>
    </location>
</feature>
<dbReference type="Ensembl" id="ENSNLET00000033536.1">
    <property type="protein sequence ID" value="ENSNLEP00000041297.1"/>
    <property type="gene ID" value="ENSNLEG00000027450.1"/>
</dbReference>
<feature type="region of interest" description="Disordered" evidence="2">
    <location>
        <begin position="1"/>
        <end position="20"/>
    </location>
</feature>
<evidence type="ECO:0000313" key="5">
    <source>
        <dbReference type="Proteomes" id="UP000001073"/>
    </source>
</evidence>
<dbReference type="SMART" id="SM01407">
    <property type="entry name" value="NAC"/>
    <property type="match status" value="1"/>
</dbReference>
<dbReference type="GeneTree" id="ENSGT00940000153288"/>
<dbReference type="EMBL" id="ADFV01128557">
    <property type="status" value="NOT_ANNOTATED_CDS"/>
    <property type="molecule type" value="Genomic_DNA"/>
</dbReference>
<reference evidence="4" key="2">
    <citation type="submission" date="2025-08" db="UniProtKB">
        <authorList>
            <consortium name="Ensembl"/>
        </authorList>
    </citation>
    <scope>IDENTIFICATION</scope>
</reference>
<reference evidence="4 5" key="1">
    <citation type="submission" date="2012-10" db="EMBL/GenBank/DDBJ databases">
        <authorList>
            <consortium name="Gibbon Genome Sequencing Consortium"/>
        </authorList>
    </citation>
    <scope>NUCLEOTIDE SEQUENCE [LARGE SCALE GENOMIC DNA]</scope>
</reference>
<dbReference type="AlphaFoldDB" id="A0A2I3HCS0"/>
<dbReference type="PANTHER" id="PTHR10351">
    <property type="entry name" value="TRANSCRIPTION FACTOR BTF3 FAMILY MEMBER"/>
    <property type="match status" value="1"/>
</dbReference>
<evidence type="ECO:0000259" key="3">
    <source>
        <dbReference type="SMART" id="SM01407"/>
    </source>
</evidence>
<protein>
    <recommendedName>
        <fullName evidence="3">NAC-A/B domain-containing protein</fullName>
    </recommendedName>
</protein>
<sequence length="133" mass="14579">MKETIMGQENPPNCRKGTAPRKKEVVHKTATFSLKKLEVNNVSGIEKVNMFTNQATASLAVNTFTITGHAVTKQLTEMLPSILNHLASLRRLAEALPEQYVDGKAPLATGEDDDDEVPDLVENFDEASKNEAN</sequence>
<evidence type="ECO:0000256" key="2">
    <source>
        <dbReference type="SAM" id="MobiDB-lite"/>
    </source>
</evidence>
<dbReference type="Gene3D" id="2.20.70.30">
    <property type="entry name" value="Nascent polypeptide-associated complex domain"/>
    <property type="match status" value="1"/>
</dbReference>
<name>A0A2I3HCS0_NOMLE</name>
<evidence type="ECO:0000313" key="4">
    <source>
        <dbReference type="Ensembl" id="ENSNLEP00000041297.1"/>
    </source>
</evidence>
<dbReference type="Pfam" id="PF01849">
    <property type="entry name" value="NAC"/>
    <property type="match status" value="1"/>
</dbReference>
<dbReference type="InParanoid" id="A0A2I3HCS0"/>
<dbReference type="InterPro" id="IPR002715">
    <property type="entry name" value="Nas_poly-pep-assoc_cplx_dom"/>
</dbReference>
<dbReference type="InterPro" id="IPR039370">
    <property type="entry name" value="BTF3"/>
</dbReference>
<comment type="similarity">
    <text evidence="1">Belongs to the NAC-beta family.</text>
</comment>
<feature type="compositionally biased region" description="Acidic residues" evidence="2">
    <location>
        <begin position="110"/>
        <end position="125"/>
    </location>
</feature>
<evidence type="ECO:0000256" key="1">
    <source>
        <dbReference type="ARBA" id="ARBA00005296"/>
    </source>
</evidence>
<reference evidence="4" key="3">
    <citation type="submission" date="2025-09" db="UniProtKB">
        <authorList>
            <consortium name="Ensembl"/>
        </authorList>
    </citation>
    <scope>IDENTIFICATION</scope>
</reference>